<feature type="transmembrane region" description="Helical" evidence="8">
    <location>
        <begin position="36"/>
        <end position="59"/>
    </location>
</feature>
<keyword evidence="7" id="KW-0325">Glycoprotein</keyword>
<feature type="transmembrane region" description="Helical" evidence="8">
    <location>
        <begin position="113"/>
        <end position="134"/>
    </location>
</feature>
<feature type="transmembrane region" description="Helical" evidence="8">
    <location>
        <begin position="363"/>
        <end position="388"/>
    </location>
</feature>
<feature type="transmembrane region" description="Helical" evidence="8">
    <location>
        <begin position="288"/>
        <end position="314"/>
    </location>
</feature>
<dbReference type="PRINTS" id="PR00173">
    <property type="entry name" value="EDTRNSPORT"/>
</dbReference>
<dbReference type="Gene3D" id="1.10.3860.10">
    <property type="entry name" value="Sodium:dicarboxylate symporter"/>
    <property type="match status" value="1"/>
</dbReference>
<dbReference type="GO" id="GO:0005313">
    <property type="term" value="F:L-glutamate transmembrane transporter activity"/>
    <property type="evidence" value="ECO:0007669"/>
    <property type="project" value="TreeGrafter"/>
</dbReference>
<evidence type="ECO:0000256" key="5">
    <source>
        <dbReference type="ARBA" id="ARBA00022989"/>
    </source>
</evidence>
<accession>A0AA85IVG3</accession>
<dbReference type="InterPro" id="IPR001991">
    <property type="entry name" value="Na-dicarboxylate_symporter"/>
</dbReference>
<comment type="similarity">
    <text evidence="8">Belongs to the dicarboxylate/amino acid:cation symporter (DAACS) (TC 2.A.23) family.</text>
</comment>
<feature type="transmembrane region" description="Helical" evidence="8">
    <location>
        <begin position="320"/>
        <end position="343"/>
    </location>
</feature>
<dbReference type="InterPro" id="IPR036458">
    <property type="entry name" value="Na:dicarbo_symporter_sf"/>
</dbReference>
<keyword evidence="6 8" id="KW-0472">Membrane</keyword>
<feature type="transmembrane region" description="Helical" evidence="8">
    <location>
        <begin position="80"/>
        <end position="101"/>
    </location>
</feature>
<evidence type="ECO:0000256" key="4">
    <source>
        <dbReference type="ARBA" id="ARBA00022847"/>
    </source>
</evidence>
<dbReference type="PANTHER" id="PTHR11958:SF99">
    <property type="entry name" value="SODIUM-DEPENDENT EXCITATORY AMINO ACID TRANSPORTER GLT-6-RELATED"/>
    <property type="match status" value="1"/>
</dbReference>
<keyword evidence="3 8" id="KW-0812">Transmembrane</keyword>
<dbReference type="Pfam" id="PF00375">
    <property type="entry name" value="SDF"/>
    <property type="match status" value="1"/>
</dbReference>
<dbReference type="InterPro" id="IPR018107">
    <property type="entry name" value="Na-dicarboxylate_symporter_CS"/>
</dbReference>
<keyword evidence="9" id="KW-1185">Reference proteome</keyword>
<dbReference type="PROSITE" id="PS00713">
    <property type="entry name" value="NA_DICARBOXYL_SYMP_1"/>
    <property type="match status" value="1"/>
</dbReference>
<sequence>MDPHYEDLWAFENIEESSPDTCLGKTKKWLKIPENIQLLLTILSVFLGVSIGLLIRYSISEISSRTIILVGFPGEILMSMLKMLIIPLVISTLVAGMANLGGKAGGKVGACTLTYYITTTFSAVILGIILVTSIRPGYSGIKKERGSGALSKAPKVGTLDAILDLFRNIFPPNIVQACTQQVSSRYVTKPKTEVINGENVTTYTEVLETKMVDSTNILGLITFSIVFGLIVGQLREKGKVLLEFFSVVEDIIMRVVRLVMWFAPIGIFFLILAKIIAIKDLKKTATGLGLYMATVTVGLIIHLFIVLALLYALILRKNPYIFFKGMLQAFLTALGTASSSATLPISLKCIEDKLKIDKRVTRFVLPVGATINMDGTALYEAVASIFIAQVNDFSLSIPQIITISLTSTLAAIGAAAVPSAGLVTMIIVLSSVGLPINDISLILTVDWILDRFRTSVNIMGDAYGAAIVEHLCRKEISDISNPSIQLHRGGLVIQLDQKDRRNVNKSNNDNNNMWDEQLNLLNSEINKGNGQIKN</sequence>
<dbReference type="WBParaSite" id="TREG1_113300.1">
    <property type="protein sequence ID" value="TREG1_113300.1"/>
    <property type="gene ID" value="TREG1_113300"/>
</dbReference>
<protein>
    <recommendedName>
        <fullName evidence="8">Amino acid transporter</fullName>
    </recommendedName>
</protein>
<evidence type="ECO:0000256" key="3">
    <source>
        <dbReference type="ARBA" id="ARBA00022692"/>
    </source>
</evidence>
<comment type="subcellular location">
    <subcellularLocation>
        <location evidence="1 8">Membrane</location>
        <topology evidence="1 8">Multi-pass membrane protein</topology>
    </subcellularLocation>
</comment>
<feature type="transmembrane region" description="Helical" evidence="8">
    <location>
        <begin position="400"/>
        <end position="429"/>
    </location>
</feature>
<keyword evidence="4 8" id="KW-0769">Symport</keyword>
<reference evidence="10" key="2">
    <citation type="submission" date="2023-11" db="UniProtKB">
        <authorList>
            <consortium name="WormBaseParasite"/>
        </authorList>
    </citation>
    <scope>IDENTIFICATION</scope>
</reference>
<dbReference type="PROSITE" id="PS00714">
    <property type="entry name" value="NA_DICARBOXYL_SYMP_2"/>
    <property type="match status" value="1"/>
</dbReference>
<keyword evidence="2 8" id="KW-0813">Transport</keyword>
<dbReference type="InterPro" id="IPR050746">
    <property type="entry name" value="DAACS"/>
</dbReference>
<dbReference type="GO" id="GO:0005886">
    <property type="term" value="C:plasma membrane"/>
    <property type="evidence" value="ECO:0007669"/>
    <property type="project" value="TreeGrafter"/>
</dbReference>
<dbReference type="GO" id="GO:0015501">
    <property type="term" value="F:glutamate:sodium symporter activity"/>
    <property type="evidence" value="ECO:0007669"/>
    <property type="project" value="TreeGrafter"/>
</dbReference>
<feature type="transmembrane region" description="Helical" evidence="8">
    <location>
        <begin position="255"/>
        <end position="276"/>
    </location>
</feature>
<reference evidence="9" key="1">
    <citation type="submission" date="2022-06" db="EMBL/GenBank/DDBJ databases">
        <authorList>
            <person name="Berger JAMES D."/>
            <person name="Berger JAMES D."/>
        </authorList>
    </citation>
    <scope>NUCLEOTIDE SEQUENCE [LARGE SCALE GENOMIC DNA]</scope>
</reference>
<evidence type="ECO:0000313" key="9">
    <source>
        <dbReference type="Proteomes" id="UP000050795"/>
    </source>
</evidence>
<dbReference type="GO" id="GO:0015175">
    <property type="term" value="F:neutral L-amino acid transmembrane transporter activity"/>
    <property type="evidence" value="ECO:0007669"/>
    <property type="project" value="TreeGrafter"/>
</dbReference>
<evidence type="ECO:0000313" key="10">
    <source>
        <dbReference type="WBParaSite" id="TREG1_113300.1"/>
    </source>
</evidence>
<keyword evidence="5 8" id="KW-1133">Transmembrane helix</keyword>
<dbReference type="Proteomes" id="UP000050795">
    <property type="component" value="Unassembled WGS sequence"/>
</dbReference>
<evidence type="ECO:0000256" key="8">
    <source>
        <dbReference type="RuleBase" id="RU361216"/>
    </source>
</evidence>
<dbReference type="AlphaFoldDB" id="A0AA85IVG3"/>
<dbReference type="SUPFAM" id="SSF118215">
    <property type="entry name" value="Proton glutamate symport protein"/>
    <property type="match status" value="1"/>
</dbReference>
<organism evidence="9 10">
    <name type="scientific">Trichobilharzia regenti</name>
    <name type="common">Nasal bird schistosome</name>
    <dbReference type="NCBI Taxonomy" id="157069"/>
    <lineage>
        <taxon>Eukaryota</taxon>
        <taxon>Metazoa</taxon>
        <taxon>Spiralia</taxon>
        <taxon>Lophotrochozoa</taxon>
        <taxon>Platyhelminthes</taxon>
        <taxon>Trematoda</taxon>
        <taxon>Digenea</taxon>
        <taxon>Strigeidida</taxon>
        <taxon>Schistosomatoidea</taxon>
        <taxon>Schistosomatidae</taxon>
        <taxon>Trichobilharzia</taxon>
    </lineage>
</organism>
<evidence type="ECO:0000256" key="7">
    <source>
        <dbReference type="ARBA" id="ARBA00023180"/>
    </source>
</evidence>
<feature type="transmembrane region" description="Helical" evidence="8">
    <location>
        <begin position="217"/>
        <end position="235"/>
    </location>
</feature>
<evidence type="ECO:0000256" key="2">
    <source>
        <dbReference type="ARBA" id="ARBA00022448"/>
    </source>
</evidence>
<proteinExistence type="inferred from homology"/>
<evidence type="ECO:0000256" key="1">
    <source>
        <dbReference type="ARBA" id="ARBA00004141"/>
    </source>
</evidence>
<evidence type="ECO:0000256" key="6">
    <source>
        <dbReference type="ARBA" id="ARBA00023136"/>
    </source>
</evidence>
<name>A0AA85IVG3_TRIRE</name>
<dbReference type="PANTHER" id="PTHR11958">
    <property type="entry name" value="SODIUM/DICARBOXYLATE SYMPORTER-RELATED"/>
    <property type="match status" value="1"/>
</dbReference>